<dbReference type="GO" id="GO:0016020">
    <property type="term" value="C:membrane"/>
    <property type="evidence" value="ECO:0007669"/>
    <property type="project" value="TreeGrafter"/>
</dbReference>
<keyword evidence="2" id="KW-0808">Transferase</keyword>
<proteinExistence type="inferred from homology"/>
<comment type="similarity">
    <text evidence="1">Belongs to the diacylglycerol acyltransferase family.</text>
</comment>
<reference evidence="5" key="1">
    <citation type="submission" date="2019-12" db="EMBL/GenBank/DDBJ databases">
        <title>Genome sequencing and annotation of Brassica cretica.</title>
        <authorList>
            <person name="Studholme D.J."/>
            <person name="Sarris P.F."/>
        </authorList>
    </citation>
    <scope>NUCLEOTIDE SEQUENCE</scope>
    <source>
        <strain evidence="5">PFS-001/15</strain>
        <tissue evidence="5">Leaf</tissue>
    </source>
</reference>
<sequence length="1840" mass="207023">MAATVLGSVFGISPVSTERVCNADFRSTKSNLRGRTQAIKSVAPTNHGGVRRVHKNKEDDGEGAKVAKLVESPYSKVEAARPDLRKRLSDFLEEARDLVGDDDGPPRWFSPLECSSQAPGSPLLLFIPGIDGTGLGLIRHHKKLGEIFDVWCLHIPVRDRTPAKDLVKLIERTVKSENYRFPNRPIYLVGESIGACLALDVASRNPNIDLALILANPATDVNNFMSQPLSGMLNVLPDGVPTLLEEIFGFKQGDPLTAMLDALTNEFYVHQMGGVGGGILRDIFAVSANLPGRVLVVFEVVFLVVGLPWIVHIRFGFQDLCFGDLISMFPFIVEDGSMSKWQDGPVVATTIRARFPPMRKLPCLFWTPKRYWVRSSTCKALPGIDGTGLGLIRHHKKLGEVFDVWCLHIPVRDRSPAKDLVQLIERTVKSESYRFPNRPIYLVGESVGACLALDVAARNPNIDLTLILANPATHVNNPMSQPLVGMLNVLPDGVPTLLGEIFGFKHGDPLTAVLGGGILRDLFAVSANLPTLSRIFPKDTLLWKMELLKSAVASANTHIHAVRAETLILLSGRDQWLLNEADIDRFARTLPNFIVRKLKDNGHFLFFEDSVDLVTIIKCTCFYRRGKSHDHISDYIMLTSYELKQLVDDHKLLIDATSPVYLSTLANGKRVRGLEGIPSEGPVLYVGYHVLLGLEIVPVITQFLKERNIHLRGLAHPMLMWNIQDDRLIDPQMLDKYKMLGAVPVSNFNIYKLLQSKSHALLYPGGIRESFHRKGEEYKLFWPEQPEFVRVASKFGAKIVPFGVVGEDDICHLVLDANDQRNIPILKDFMDYIEEATKQAGNLREGDGTELGNQICYLPGLVPKIPGRFYFYFGKPIETAGKEQELKDKDKAQEFYLQVKSEVEQCIAYLKMKRESDPYRHLLPRMLYQASHGMLNVLPDGIPTLLEEIFGFKQGGPLTETLEAFSNEFSVHQIGGMMLRDLFAVSANLPTLSRIFSKDTLLWKLEMLKSAIASAKSNISAVRAESLILLSGRDQWMLNLEDIDRFSRKLPNCILRKFNDSGPFLLLEDDVDLVTIIKCTCFYRRGRSHDYISDYIMPTPYELRKQLEEHRLLIYATSPVMLSTLENGKIVRSLEGLPSEGPVLYVGYHMILGFELPPMIAQLMKERNIQLRGLTHPIIFMNKTIVHDILDPQIFDKYKITGGAPVSHANIYKLLSSKSHVLLYPGGVREALHRKGEEYKLFWPEQPEFVRVASKFGAKIVPFGVVGEDDICKVSFHIHKLQSVLLVFDVWCLHIPVRDRNPAKDLVKLIERTVKSENHRFPNRPIYLVGESIGACLALDVAARNPNIDLALILANPATHVNNLMSQPLVGMLNVLPYGVPTLLEEIFGFKQGDPLTAMLDALTNEFAVHQIGGSGGGILRDLFTVSANLPTLSRIFPKDTLLWKLELLKSAVSSANSHIYAVRAETLILLSGRDQWLLNEEDIDRYSHTLPKCNVRKLKDNGHFLFFEDGVDLVSIIKCTCFYRRGKSHDHLSDYIMPTRYELKQQLDDHKLLIDATSPVYLSTLDDGKMVRGLEGIPSEGPVLYVGYHMLLGLELGPMVIQFLKERNIHLRGLAHPMLFLNGKDALADTQMFDKYKIMGGVPVSNFNIFKLLRSKSHVLLYPGGVREALHNKGEEYKLFWPEQPEFVRVASRFGAKIIPFGVVGEDDICDLVLDAYDQRNIPILNDFMEETTKKAGNLRQGDETELGNQICYLPGLVPKIPGRFYFYFGKPIETAGREQQLKDKDKAQEFYLQVKSEVEQCIAYLKMKRESDPYRHLLPRVLYQASHGLSSEIPTFDL</sequence>
<dbReference type="GO" id="GO:0019432">
    <property type="term" value="P:triglyceride biosynthetic process"/>
    <property type="evidence" value="ECO:0007669"/>
    <property type="project" value="UniProtKB-ARBA"/>
</dbReference>
<dbReference type="GO" id="GO:0004144">
    <property type="term" value="F:diacylglycerol O-acyltransferase activity"/>
    <property type="evidence" value="ECO:0007669"/>
    <property type="project" value="UniProtKB-ARBA"/>
</dbReference>
<dbReference type="Pfam" id="PF03982">
    <property type="entry name" value="DAGAT"/>
    <property type="match status" value="3"/>
</dbReference>
<dbReference type="CDD" id="cd07987">
    <property type="entry name" value="LPLAT_MGAT-like"/>
    <property type="match status" value="3"/>
</dbReference>
<name>A0A8S9HB25_BRACR</name>
<dbReference type="InterPro" id="IPR022742">
    <property type="entry name" value="Hydrolase_4"/>
</dbReference>
<evidence type="ECO:0000259" key="4">
    <source>
        <dbReference type="Pfam" id="PF12146"/>
    </source>
</evidence>
<gene>
    <name evidence="5" type="ORF">F2Q68_00036324</name>
</gene>
<dbReference type="Pfam" id="PF12146">
    <property type="entry name" value="Hydrolase_4"/>
    <property type="match status" value="2"/>
</dbReference>
<evidence type="ECO:0000256" key="1">
    <source>
        <dbReference type="ARBA" id="ARBA00005420"/>
    </source>
</evidence>
<keyword evidence="3" id="KW-0012">Acyltransferase</keyword>
<dbReference type="SUPFAM" id="SSF53474">
    <property type="entry name" value="alpha/beta-Hydrolases"/>
    <property type="match status" value="3"/>
</dbReference>
<feature type="domain" description="Serine aminopeptidase S33" evidence="4">
    <location>
        <begin position="419"/>
        <end position="591"/>
    </location>
</feature>
<comment type="caution">
    <text evidence="5">The sequence shown here is derived from an EMBL/GenBank/DDBJ whole genome shotgun (WGS) entry which is preliminary data.</text>
</comment>
<evidence type="ECO:0000256" key="3">
    <source>
        <dbReference type="ARBA" id="ARBA00023315"/>
    </source>
</evidence>
<evidence type="ECO:0000313" key="5">
    <source>
        <dbReference type="EMBL" id="KAF2554300.1"/>
    </source>
</evidence>
<accession>A0A8S9HB25</accession>
<dbReference type="InterPro" id="IPR007130">
    <property type="entry name" value="DAGAT"/>
</dbReference>
<dbReference type="InterPro" id="IPR029058">
    <property type="entry name" value="AB_hydrolase_fold"/>
</dbReference>
<dbReference type="Proteomes" id="UP000712281">
    <property type="component" value="Unassembled WGS sequence"/>
</dbReference>
<feature type="domain" description="Serine aminopeptidase S33" evidence="4">
    <location>
        <begin position="1305"/>
        <end position="1382"/>
    </location>
</feature>
<dbReference type="Gene3D" id="3.40.50.1820">
    <property type="entry name" value="alpha/beta hydrolase"/>
    <property type="match status" value="3"/>
</dbReference>
<evidence type="ECO:0000313" key="6">
    <source>
        <dbReference type="Proteomes" id="UP000712281"/>
    </source>
</evidence>
<evidence type="ECO:0000256" key="2">
    <source>
        <dbReference type="ARBA" id="ARBA00022679"/>
    </source>
</evidence>
<dbReference type="EMBL" id="QGKW02001988">
    <property type="protein sequence ID" value="KAF2554300.1"/>
    <property type="molecule type" value="Genomic_DNA"/>
</dbReference>
<protein>
    <recommendedName>
        <fullName evidence="4">Serine aminopeptidase S33 domain-containing protein</fullName>
    </recommendedName>
</protein>
<dbReference type="PANTHER" id="PTHR22753:SF38">
    <property type="entry name" value="SERINE AMINOPEPTIDASE S33 DOMAIN-CONTAINING PROTEIN"/>
    <property type="match status" value="1"/>
</dbReference>
<organism evidence="5 6">
    <name type="scientific">Brassica cretica</name>
    <name type="common">Mustard</name>
    <dbReference type="NCBI Taxonomy" id="69181"/>
    <lineage>
        <taxon>Eukaryota</taxon>
        <taxon>Viridiplantae</taxon>
        <taxon>Streptophyta</taxon>
        <taxon>Embryophyta</taxon>
        <taxon>Tracheophyta</taxon>
        <taxon>Spermatophyta</taxon>
        <taxon>Magnoliopsida</taxon>
        <taxon>eudicotyledons</taxon>
        <taxon>Gunneridae</taxon>
        <taxon>Pentapetalae</taxon>
        <taxon>rosids</taxon>
        <taxon>malvids</taxon>
        <taxon>Brassicales</taxon>
        <taxon>Brassicaceae</taxon>
        <taxon>Brassiceae</taxon>
        <taxon>Brassica</taxon>
    </lineage>
</organism>
<dbReference type="PANTHER" id="PTHR22753">
    <property type="entry name" value="TRANSMEMBRANE PROTEIN 68"/>
    <property type="match status" value="1"/>
</dbReference>